<gene>
    <name evidence="2" type="ORF">FNK824_LOCUS39584</name>
</gene>
<feature type="non-terminal residue" evidence="2">
    <location>
        <position position="1"/>
    </location>
</feature>
<name>A0A820G6S6_9BILA</name>
<comment type="caution">
    <text evidence="2">The sequence shown here is derived from an EMBL/GenBank/DDBJ whole genome shotgun (WGS) entry which is preliminary data.</text>
</comment>
<evidence type="ECO:0000313" key="3">
    <source>
        <dbReference type="Proteomes" id="UP000663874"/>
    </source>
</evidence>
<dbReference type="EMBL" id="CAJOBE010026503">
    <property type="protein sequence ID" value="CAF4273212.1"/>
    <property type="molecule type" value="Genomic_DNA"/>
</dbReference>
<sequence length="42" mass="4536">AGNFQTNNADENSDEANSQRDARPGACRVNGRGRRKRGGFQG</sequence>
<dbReference type="AlphaFoldDB" id="A0A820G6S6"/>
<feature type="region of interest" description="Disordered" evidence="1">
    <location>
        <begin position="1"/>
        <end position="42"/>
    </location>
</feature>
<accession>A0A820G6S6</accession>
<proteinExistence type="predicted"/>
<reference evidence="2" key="1">
    <citation type="submission" date="2021-02" db="EMBL/GenBank/DDBJ databases">
        <authorList>
            <person name="Nowell W R."/>
        </authorList>
    </citation>
    <scope>NUCLEOTIDE SEQUENCE</scope>
</reference>
<evidence type="ECO:0000256" key="1">
    <source>
        <dbReference type="SAM" id="MobiDB-lite"/>
    </source>
</evidence>
<dbReference type="Proteomes" id="UP000663874">
    <property type="component" value="Unassembled WGS sequence"/>
</dbReference>
<organism evidence="2 3">
    <name type="scientific">Rotaria sordida</name>
    <dbReference type="NCBI Taxonomy" id="392033"/>
    <lineage>
        <taxon>Eukaryota</taxon>
        <taxon>Metazoa</taxon>
        <taxon>Spiralia</taxon>
        <taxon>Gnathifera</taxon>
        <taxon>Rotifera</taxon>
        <taxon>Eurotatoria</taxon>
        <taxon>Bdelloidea</taxon>
        <taxon>Philodinida</taxon>
        <taxon>Philodinidae</taxon>
        <taxon>Rotaria</taxon>
    </lineage>
</organism>
<evidence type="ECO:0000313" key="2">
    <source>
        <dbReference type="EMBL" id="CAF4273212.1"/>
    </source>
</evidence>
<feature type="compositionally biased region" description="Basic residues" evidence="1">
    <location>
        <begin position="31"/>
        <end position="42"/>
    </location>
</feature>
<feature type="compositionally biased region" description="Polar residues" evidence="1">
    <location>
        <begin position="1"/>
        <end position="10"/>
    </location>
</feature>
<protein>
    <submittedName>
        <fullName evidence="2">Uncharacterized protein</fullName>
    </submittedName>
</protein>